<dbReference type="CDD" id="cd00093">
    <property type="entry name" value="HTH_XRE"/>
    <property type="match status" value="1"/>
</dbReference>
<dbReference type="InterPro" id="IPR001387">
    <property type="entry name" value="Cro/C1-type_HTH"/>
</dbReference>
<evidence type="ECO:0000313" key="2">
    <source>
        <dbReference type="Proteomes" id="UP000315750"/>
    </source>
</evidence>
<dbReference type="EMBL" id="CP036278">
    <property type="protein sequence ID" value="QDU57385.1"/>
    <property type="molecule type" value="Genomic_DNA"/>
</dbReference>
<dbReference type="KEGG" id="amuc:Pan181_36000"/>
<gene>
    <name evidence="1" type="ORF">Pan181_36000</name>
</gene>
<sequence length="101" mass="11587">MQERITREHFNRIKRELDSNNGTQRAIAERLGVSPSTVHLVARGCHGYQREQIWPEGKGTDPSPEEIARHCEAIRRRHGHHVEEPEHVEIQVVSLAELGLI</sequence>
<reference evidence="1 2" key="1">
    <citation type="submission" date="2019-02" db="EMBL/GenBank/DDBJ databases">
        <title>Deep-cultivation of Planctomycetes and their phenomic and genomic characterization uncovers novel biology.</title>
        <authorList>
            <person name="Wiegand S."/>
            <person name="Jogler M."/>
            <person name="Boedeker C."/>
            <person name="Pinto D."/>
            <person name="Vollmers J."/>
            <person name="Rivas-Marin E."/>
            <person name="Kohn T."/>
            <person name="Peeters S.H."/>
            <person name="Heuer A."/>
            <person name="Rast P."/>
            <person name="Oberbeckmann S."/>
            <person name="Bunk B."/>
            <person name="Jeske O."/>
            <person name="Meyerdierks A."/>
            <person name="Storesund J.E."/>
            <person name="Kallscheuer N."/>
            <person name="Luecker S."/>
            <person name="Lage O.M."/>
            <person name="Pohl T."/>
            <person name="Merkel B.J."/>
            <person name="Hornburger P."/>
            <person name="Mueller R.-W."/>
            <person name="Bruemmer F."/>
            <person name="Labrenz M."/>
            <person name="Spormann A.M."/>
            <person name="Op den Camp H."/>
            <person name="Overmann J."/>
            <person name="Amann R."/>
            <person name="Jetten M.S.M."/>
            <person name="Mascher T."/>
            <person name="Medema M.H."/>
            <person name="Devos D.P."/>
            <person name="Kaster A.-K."/>
            <person name="Ovreas L."/>
            <person name="Rohde M."/>
            <person name="Galperin M.Y."/>
            <person name="Jogler C."/>
        </authorList>
    </citation>
    <scope>NUCLEOTIDE SEQUENCE [LARGE SCALE GENOMIC DNA]</scope>
    <source>
        <strain evidence="1 2">Pan181</strain>
    </source>
</reference>
<protein>
    <submittedName>
        <fullName evidence="1">Uncharacterized protein</fullName>
    </submittedName>
</protein>
<organism evidence="1 2">
    <name type="scientific">Aeoliella mucimassa</name>
    <dbReference type="NCBI Taxonomy" id="2527972"/>
    <lineage>
        <taxon>Bacteria</taxon>
        <taxon>Pseudomonadati</taxon>
        <taxon>Planctomycetota</taxon>
        <taxon>Planctomycetia</taxon>
        <taxon>Pirellulales</taxon>
        <taxon>Lacipirellulaceae</taxon>
        <taxon>Aeoliella</taxon>
    </lineage>
</organism>
<dbReference type="AlphaFoldDB" id="A0A518ARN7"/>
<evidence type="ECO:0000313" key="1">
    <source>
        <dbReference type="EMBL" id="QDU57385.1"/>
    </source>
</evidence>
<proteinExistence type="predicted"/>
<dbReference type="Proteomes" id="UP000315750">
    <property type="component" value="Chromosome"/>
</dbReference>
<accession>A0A518ARN7</accession>
<keyword evidence="2" id="KW-1185">Reference proteome</keyword>
<name>A0A518ARN7_9BACT</name>
<dbReference type="RefSeq" id="WP_145248513.1">
    <property type="nucleotide sequence ID" value="NZ_CP036278.1"/>
</dbReference>